<gene>
    <name evidence="1" type="ORF">L195_g058536</name>
</gene>
<dbReference type="AlphaFoldDB" id="A0A2K3JSW0"/>
<reference evidence="1 2" key="2">
    <citation type="journal article" date="2017" name="Front. Plant Sci.">
        <title>Gene Classification and Mining of Molecular Markers Useful in Red Clover (Trifolium pratense) Breeding.</title>
        <authorList>
            <person name="Istvanek J."/>
            <person name="Dluhosova J."/>
            <person name="Dluhos P."/>
            <person name="Patkova L."/>
            <person name="Nedelnik J."/>
            <person name="Repkova J."/>
        </authorList>
    </citation>
    <scope>NUCLEOTIDE SEQUENCE [LARGE SCALE GENOMIC DNA]</scope>
    <source>
        <strain evidence="2">cv. Tatra</strain>
        <tissue evidence="1">Young leaves</tissue>
    </source>
</reference>
<reference evidence="1 2" key="1">
    <citation type="journal article" date="2014" name="Am. J. Bot.">
        <title>Genome assembly and annotation for red clover (Trifolium pratense; Fabaceae).</title>
        <authorList>
            <person name="Istvanek J."/>
            <person name="Jaros M."/>
            <person name="Krenek A."/>
            <person name="Repkova J."/>
        </authorList>
    </citation>
    <scope>NUCLEOTIDE SEQUENCE [LARGE SCALE GENOMIC DNA]</scope>
    <source>
        <strain evidence="2">cv. Tatra</strain>
        <tissue evidence="1">Young leaves</tissue>
    </source>
</reference>
<accession>A0A2K3JSW0</accession>
<dbReference type="Pfam" id="PF14223">
    <property type="entry name" value="Retrotran_gag_2"/>
    <property type="match status" value="1"/>
</dbReference>
<name>A0A2K3JSW0_TRIPR</name>
<feature type="non-terminal residue" evidence="1">
    <location>
        <position position="1"/>
    </location>
</feature>
<evidence type="ECO:0000313" key="2">
    <source>
        <dbReference type="Proteomes" id="UP000236291"/>
    </source>
</evidence>
<organism evidence="1 2">
    <name type="scientific">Trifolium pratense</name>
    <name type="common">Red clover</name>
    <dbReference type="NCBI Taxonomy" id="57577"/>
    <lineage>
        <taxon>Eukaryota</taxon>
        <taxon>Viridiplantae</taxon>
        <taxon>Streptophyta</taxon>
        <taxon>Embryophyta</taxon>
        <taxon>Tracheophyta</taxon>
        <taxon>Spermatophyta</taxon>
        <taxon>Magnoliopsida</taxon>
        <taxon>eudicotyledons</taxon>
        <taxon>Gunneridae</taxon>
        <taxon>Pentapetalae</taxon>
        <taxon>rosids</taxon>
        <taxon>fabids</taxon>
        <taxon>Fabales</taxon>
        <taxon>Fabaceae</taxon>
        <taxon>Papilionoideae</taxon>
        <taxon>50 kb inversion clade</taxon>
        <taxon>NPAAA clade</taxon>
        <taxon>Hologalegina</taxon>
        <taxon>IRL clade</taxon>
        <taxon>Trifolieae</taxon>
        <taxon>Trifolium</taxon>
    </lineage>
</organism>
<evidence type="ECO:0000313" key="1">
    <source>
        <dbReference type="EMBL" id="PNX57124.1"/>
    </source>
</evidence>
<feature type="non-terminal residue" evidence="1">
    <location>
        <position position="196"/>
    </location>
</feature>
<dbReference type="Proteomes" id="UP000236291">
    <property type="component" value="Unassembled WGS sequence"/>
</dbReference>
<protein>
    <recommendedName>
        <fullName evidence="3">Retrotransposon Copia-like N-terminal domain-containing protein</fullName>
    </recommendedName>
</protein>
<proteinExistence type="predicted"/>
<dbReference type="PANTHER" id="PTHR47481">
    <property type="match status" value="1"/>
</dbReference>
<comment type="caution">
    <text evidence="1">The sequence shown here is derived from an EMBL/GenBank/DDBJ whole genome shotgun (WGS) entry which is preliminary data.</text>
</comment>
<sequence>LPLLLLLSHPLNKKDLIEFNTTHLPIKLTSTNYPAWYKQVHSLLITRDRVGYVDGTTPFPAATVGSGDSATANPAYSKWIRQDKLLYLAQPGSCDSEACAVKDSADTSHEAWVALSRAFANRSRSRIMSLRERLSSISKGNTTVSTYLQPIRNIADELALIGHPIDDLEKVIHVLKGLGPDFREFTTAVRTRDSPI</sequence>
<evidence type="ECO:0008006" key="3">
    <source>
        <dbReference type="Google" id="ProtNLM"/>
    </source>
</evidence>
<dbReference type="PANTHER" id="PTHR47481:SF9">
    <property type="entry name" value="RETROTRANSPOSON GAG DOMAIN-CONTAINING PROTEIN"/>
    <property type="match status" value="1"/>
</dbReference>
<dbReference type="EMBL" id="ASHM01122275">
    <property type="protein sequence ID" value="PNX57124.1"/>
    <property type="molecule type" value="Genomic_DNA"/>
</dbReference>